<sequence>MSHDDPSLPAGGDAPLDDRVPFTVEPPGASAPADDFGASDQNEFVGLPPNGHPVNGDLSQAPLDDGRYVPVRVDRRVVLAGLLIAGASVLLLLVLFSGGDDAGPGPDAPRPTTAAPEFIERQTDDGAGSLEAEPPVYGDALADPYGYADPYAYGVAEPYAGSPSTDYAATRPTPAPVSASGGVGRTPAPSRRSGRDTDPLEASFQRAIGSPLLVGTGAPVRPQDGRPEMPEGLSPEAEQEIYELQAIAAALAPPSTSTAPPPTGPVTNTVSGPVVVDVPPPAQSGDTSIRPGAGSRQAFRERTSALGPTAYAVQAERPQHSLVLSAGTVVPAALVTGISSELPGAVVAQVTRNVYDSRTQRDVLIPAGSRLIGEYDDQVAYGQNRALVAWTRLLFPDGRSVSLPGLPTQDLQGQAGLRDRVDRHTGRLFGSAVMLAAVGAGVELAAPSDGGAFGSESPQQTAARQIAIELSRVATEVIRRDLDVQPTVTIRPGFRFYVFLARDLAFAAPYRQRGDVGRFSRARVPAAR</sequence>
<evidence type="ECO:0000256" key="7">
    <source>
        <dbReference type="SAM" id="Phobius"/>
    </source>
</evidence>
<evidence type="ECO:0000313" key="9">
    <source>
        <dbReference type="Proteomes" id="UP001267426"/>
    </source>
</evidence>
<feature type="transmembrane region" description="Helical" evidence="7">
    <location>
        <begin position="77"/>
        <end position="96"/>
    </location>
</feature>
<proteinExistence type="inferred from homology"/>
<keyword evidence="4 7" id="KW-1133">Transmembrane helix</keyword>
<evidence type="ECO:0000256" key="2">
    <source>
        <dbReference type="ARBA" id="ARBA00010265"/>
    </source>
</evidence>
<keyword evidence="5 7" id="KW-0472">Membrane</keyword>
<evidence type="ECO:0000256" key="6">
    <source>
        <dbReference type="SAM" id="MobiDB-lite"/>
    </source>
</evidence>
<comment type="caution">
    <text evidence="8">The sequence shown here is derived from an EMBL/GenBank/DDBJ whole genome shotgun (WGS) entry which is preliminary data.</text>
</comment>
<evidence type="ECO:0000313" key="8">
    <source>
        <dbReference type="EMBL" id="MDT0631981.1"/>
    </source>
</evidence>
<feature type="region of interest" description="Disordered" evidence="6">
    <location>
        <begin position="279"/>
        <end position="299"/>
    </location>
</feature>
<evidence type="ECO:0000256" key="3">
    <source>
        <dbReference type="ARBA" id="ARBA00022692"/>
    </source>
</evidence>
<accession>A0ABU3BRR4</accession>
<evidence type="ECO:0000256" key="5">
    <source>
        <dbReference type="ARBA" id="ARBA00023136"/>
    </source>
</evidence>
<reference evidence="8 9" key="1">
    <citation type="submission" date="2023-09" db="EMBL/GenBank/DDBJ databases">
        <authorList>
            <person name="Rey-Velasco X."/>
        </authorList>
    </citation>
    <scope>NUCLEOTIDE SEQUENCE [LARGE SCALE GENOMIC DNA]</scope>
    <source>
        <strain evidence="8 9">F394</strain>
    </source>
</reference>
<dbReference type="Pfam" id="PF03743">
    <property type="entry name" value="TrbI"/>
    <property type="match status" value="1"/>
</dbReference>
<dbReference type="CDD" id="cd16429">
    <property type="entry name" value="VirB10"/>
    <property type="match status" value="1"/>
</dbReference>
<name>A0ABU3BRR4_9BACT</name>
<dbReference type="Proteomes" id="UP001267426">
    <property type="component" value="Unassembled WGS sequence"/>
</dbReference>
<evidence type="ECO:0000256" key="1">
    <source>
        <dbReference type="ARBA" id="ARBA00004167"/>
    </source>
</evidence>
<gene>
    <name evidence="8" type="ORF">RM540_09505</name>
</gene>
<dbReference type="InterPro" id="IPR042217">
    <property type="entry name" value="T4SS_VirB10/TrbI"/>
</dbReference>
<organism evidence="8 9">
    <name type="scientific">Rubrivirga litoralis</name>
    <dbReference type="NCBI Taxonomy" id="3075598"/>
    <lineage>
        <taxon>Bacteria</taxon>
        <taxon>Pseudomonadati</taxon>
        <taxon>Rhodothermota</taxon>
        <taxon>Rhodothermia</taxon>
        <taxon>Rhodothermales</taxon>
        <taxon>Rubricoccaceae</taxon>
        <taxon>Rubrivirga</taxon>
    </lineage>
</organism>
<evidence type="ECO:0000256" key="4">
    <source>
        <dbReference type="ARBA" id="ARBA00022989"/>
    </source>
</evidence>
<comment type="subcellular location">
    <subcellularLocation>
        <location evidence="1">Membrane</location>
        <topology evidence="1">Single-pass membrane protein</topology>
    </subcellularLocation>
</comment>
<dbReference type="RefSeq" id="WP_311663472.1">
    <property type="nucleotide sequence ID" value="NZ_JAVRHT010000019.1"/>
</dbReference>
<keyword evidence="3 7" id="KW-0812">Transmembrane</keyword>
<keyword evidence="9" id="KW-1185">Reference proteome</keyword>
<feature type="region of interest" description="Disordered" evidence="6">
    <location>
        <begin position="162"/>
        <end position="233"/>
    </location>
</feature>
<dbReference type="EMBL" id="JAVRHT010000019">
    <property type="protein sequence ID" value="MDT0631981.1"/>
    <property type="molecule type" value="Genomic_DNA"/>
</dbReference>
<comment type="similarity">
    <text evidence="2">Belongs to the TrbI/VirB10 family.</text>
</comment>
<feature type="region of interest" description="Disordered" evidence="6">
    <location>
        <begin position="1"/>
        <end position="64"/>
    </location>
</feature>
<dbReference type="InterPro" id="IPR005498">
    <property type="entry name" value="T4SS_VirB10/TraB/TrbI"/>
</dbReference>
<dbReference type="Gene3D" id="2.40.128.260">
    <property type="entry name" value="Type IV secretion system, VirB10/TraB/TrbI"/>
    <property type="match status" value="1"/>
</dbReference>
<protein>
    <submittedName>
        <fullName evidence="8">TrbI/VirB10 family protein</fullName>
    </submittedName>
</protein>